<sequence>MTEIKLGSLNLRLSRSNTHWILLPWLLQ</sequence>
<name>A0A2P2QU98_RHIMU</name>
<proteinExistence type="predicted"/>
<protein>
    <submittedName>
        <fullName evidence="1">Uncharacterized protein</fullName>
    </submittedName>
</protein>
<dbReference type="EMBL" id="GGEC01090089">
    <property type="protein sequence ID" value="MBX70573.1"/>
    <property type="molecule type" value="Transcribed_RNA"/>
</dbReference>
<accession>A0A2P2QU98</accession>
<reference evidence="1" key="1">
    <citation type="submission" date="2018-02" db="EMBL/GenBank/DDBJ databases">
        <title>Rhizophora mucronata_Transcriptome.</title>
        <authorList>
            <person name="Meera S.P."/>
            <person name="Sreeshan A."/>
            <person name="Augustine A."/>
        </authorList>
    </citation>
    <scope>NUCLEOTIDE SEQUENCE</scope>
    <source>
        <tissue evidence="1">Leaf</tissue>
    </source>
</reference>
<evidence type="ECO:0000313" key="1">
    <source>
        <dbReference type="EMBL" id="MBX70573.1"/>
    </source>
</evidence>
<dbReference type="AlphaFoldDB" id="A0A2P2QU98"/>
<organism evidence="1">
    <name type="scientific">Rhizophora mucronata</name>
    <name type="common">Asiatic mangrove</name>
    <dbReference type="NCBI Taxonomy" id="61149"/>
    <lineage>
        <taxon>Eukaryota</taxon>
        <taxon>Viridiplantae</taxon>
        <taxon>Streptophyta</taxon>
        <taxon>Embryophyta</taxon>
        <taxon>Tracheophyta</taxon>
        <taxon>Spermatophyta</taxon>
        <taxon>Magnoliopsida</taxon>
        <taxon>eudicotyledons</taxon>
        <taxon>Gunneridae</taxon>
        <taxon>Pentapetalae</taxon>
        <taxon>rosids</taxon>
        <taxon>fabids</taxon>
        <taxon>Malpighiales</taxon>
        <taxon>Rhizophoraceae</taxon>
        <taxon>Rhizophora</taxon>
    </lineage>
</organism>